<organism evidence="2 3">
    <name type="scientific">Caenorhabditis tropicalis</name>
    <dbReference type="NCBI Taxonomy" id="1561998"/>
    <lineage>
        <taxon>Eukaryota</taxon>
        <taxon>Metazoa</taxon>
        <taxon>Ecdysozoa</taxon>
        <taxon>Nematoda</taxon>
        <taxon>Chromadorea</taxon>
        <taxon>Rhabditida</taxon>
        <taxon>Rhabditina</taxon>
        <taxon>Rhabditomorpha</taxon>
        <taxon>Rhabditoidea</taxon>
        <taxon>Rhabditidae</taxon>
        <taxon>Peloderinae</taxon>
        <taxon>Caenorhabditis</taxon>
    </lineage>
</organism>
<evidence type="ECO:0000313" key="3">
    <source>
        <dbReference type="WBParaSite" id="Csp11.Scaffold533.g3204.t1"/>
    </source>
</evidence>
<evidence type="ECO:0000259" key="1">
    <source>
        <dbReference type="Pfam" id="PF01030"/>
    </source>
</evidence>
<dbReference type="InterPro" id="IPR036941">
    <property type="entry name" value="Rcpt_L-dom_sf"/>
</dbReference>
<dbReference type="SUPFAM" id="SSF52058">
    <property type="entry name" value="L domain-like"/>
    <property type="match status" value="1"/>
</dbReference>
<dbReference type="InterPro" id="IPR000494">
    <property type="entry name" value="Rcpt_L-dom"/>
</dbReference>
<accession>A0A1I7T7M6</accession>
<feature type="domain" description="Receptor L-domain" evidence="1">
    <location>
        <begin position="63"/>
        <end position="156"/>
    </location>
</feature>
<reference evidence="3" key="1">
    <citation type="submission" date="2016-11" db="UniProtKB">
        <authorList>
            <consortium name="WormBaseParasite"/>
        </authorList>
    </citation>
    <scope>IDENTIFICATION</scope>
</reference>
<dbReference type="WBParaSite" id="Csp11.Scaffold533.g3204.t1">
    <property type="protein sequence ID" value="Csp11.Scaffold533.g3204.t1"/>
    <property type="gene ID" value="Csp11.Scaffold533.g3204"/>
</dbReference>
<sequence>MTPTEAKNPVVDVFLSPDSNDFCVTTEEMKMFMVIETADVDHISAKYCEPTLTDKLCKKPAAGCVEIIGDVEIKSGFNTDLMKNVEAIYGSLIIKATTLTNFGFLEKLKYVATLEHKPAISIEDNKNLTNVDFPSLKRIRSDSTNTIEFKYNNRALSADPSICFGVRKALNLSDWAPTFDDFSCEILETQAKAEAAKKSSIVWNGLISVVSLVFIL</sequence>
<proteinExistence type="predicted"/>
<dbReference type="PANTHER" id="PTHR21662:SF59">
    <property type="entry name" value="RECEPTOR PROTEIN-TYROSINE KINASE"/>
    <property type="match status" value="1"/>
</dbReference>
<dbReference type="Pfam" id="PF01030">
    <property type="entry name" value="Recep_L_domain"/>
    <property type="match status" value="1"/>
</dbReference>
<dbReference type="InterPro" id="IPR053079">
    <property type="entry name" value="SPS2_domain"/>
</dbReference>
<keyword evidence="2" id="KW-1185">Reference proteome</keyword>
<protein>
    <submittedName>
        <fullName evidence="3">Recep_L_domain domain-containing protein</fullName>
    </submittedName>
</protein>
<dbReference type="Proteomes" id="UP000095282">
    <property type="component" value="Unplaced"/>
</dbReference>
<evidence type="ECO:0000313" key="2">
    <source>
        <dbReference type="Proteomes" id="UP000095282"/>
    </source>
</evidence>
<name>A0A1I7T7M6_9PELO</name>
<dbReference type="Gene3D" id="3.80.20.20">
    <property type="entry name" value="Receptor L-domain"/>
    <property type="match status" value="1"/>
</dbReference>
<dbReference type="PANTHER" id="PTHR21662">
    <property type="entry name" value="RECEPTOR PROTEIN-TYROSINE KINASE"/>
    <property type="match status" value="1"/>
</dbReference>
<dbReference type="AlphaFoldDB" id="A0A1I7T7M6"/>